<evidence type="ECO:0000313" key="2">
    <source>
        <dbReference type="EMBL" id="VEL19084.1"/>
    </source>
</evidence>
<organism evidence="2 3">
    <name type="scientific">Protopolystoma xenopodis</name>
    <dbReference type="NCBI Taxonomy" id="117903"/>
    <lineage>
        <taxon>Eukaryota</taxon>
        <taxon>Metazoa</taxon>
        <taxon>Spiralia</taxon>
        <taxon>Lophotrochozoa</taxon>
        <taxon>Platyhelminthes</taxon>
        <taxon>Monogenea</taxon>
        <taxon>Polyopisthocotylea</taxon>
        <taxon>Polystomatidea</taxon>
        <taxon>Polystomatidae</taxon>
        <taxon>Protopolystoma</taxon>
    </lineage>
</organism>
<dbReference type="EMBL" id="CAAALY010040002">
    <property type="protein sequence ID" value="VEL19084.1"/>
    <property type="molecule type" value="Genomic_DNA"/>
</dbReference>
<name>A0A3S5A3T8_9PLAT</name>
<comment type="caution">
    <text evidence="2">The sequence shown here is derived from an EMBL/GenBank/DDBJ whole genome shotgun (WGS) entry which is preliminary data.</text>
</comment>
<evidence type="ECO:0000313" key="3">
    <source>
        <dbReference type="Proteomes" id="UP000784294"/>
    </source>
</evidence>
<proteinExistence type="predicted"/>
<keyword evidence="3" id="KW-1185">Reference proteome</keyword>
<feature type="region of interest" description="Disordered" evidence="1">
    <location>
        <begin position="141"/>
        <end position="170"/>
    </location>
</feature>
<sequence length="170" mass="18315">MMMMMQLLSEKIGPLCPGPITLASPSSLLTPTIRAQLQQNDSGLWPPNDPETDRQRISSPHAQDGGKAIGELGKDIKSYQQVTNESIVRGDTNADVDVGEVHVTRWARDSTATTTQKTIPFPSLTRPAKALLPSSALADHLARPRSDVKQRDAANKGGGNLLATSQDKYS</sequence>
<accession>A0A3S5A3T8</accession>
<gene>
    <name evidence="2" type="ORF">PXEA_LOCUS12524</name>
</gene>
<dbReference type="Proteomes" id="UP000784294">
    <property type="component" value="Unassembled WGS sequence"/>
</dbReference>
<protein>
    <submittedName>
        <fullName evidence="2">Uncharacterized protein</fullName>
    </submittedName>
</protein>
<feature type="compositionally biased region" description="Basic and acidic residues" evidence="1">
    <location>
        <begin position="141"/>
        <end position="154"/>
    </location>
</feature>
<reference evidence="2" key="1">
    <citation type="submission" date="2018-11" db="EMBL/GenBank/DDBJ databases">
        <authorList>
            <consortium name="Pathogen Informatics"/>
        </authorList>
    </citation>
    <scope>NUCLEOTIDE SEQUENCE</scope>
</reference>
<dbReference type="AlphaFoldDB" id="A0A3S5A3T8"/>
<evidence type="ECO:0000256" key="1">
    <source>
        <dbReference type="SAM" id="MobiDB-lite"/>
    </source>
</evidence>
<feature type="region of interest" description="Disordered" evidence="1">
    <location>
        <begin position="40"/>
        <end position="74"/>
    </location>
</feature>